<evidence type="ECO:0000313" key="7">
    <source>
        <dbReference type="Proteomes" id="UP000480303"/>
    </source>
</evidence>
<dbReference type="SMART" id="SM00411">
    <property type="entry name" value="BHL"/>
    <property type="match status" value="1"/>
</dbReference>
<evidence type="ECO:0000256" key="4">
    <source>
        <dbReference type="ARBA" id="ARBA00023125"/>
    </source>
</evidence>
<evidence type="ECO:0000256" key="2">
    <source>
        <dbReference type="ARBA" id="ARBA00021922"/>
    </source>
</evidence>
<dbReference type="InterPro" id="IPR020816">
    <property type="entry name" value="Histone-like_DNA-bd_CS"/>
</dbReference>
<dbReference type="PANTHER" id="PTHR33175">
    <property type="entry name" value="DNA-BINDING PROTEIN HU"/>
    <property type="match status" value="1"/>
</dbReference>
<dbReference type="GO" id="GO:0042802">
    <property type="term" value="F:identical protein binding"/>
    <property type="evidence" value="ECO:0007669"/>
    <property type="project" value="UniProtKB-ARBA"/>
</dbReference>
<sequence length="91" mass="9865">MANKQELIAKVAEKSELSKKDAEKAVKAVFESVEEFLKAGEKVQLIGFGTFETRERAAREGRNPQTGESIKIAATTVPAFKAGKALKDAVK</sequence>
<gene>
    <name evidence="6" type="primary">hup</name>
    <name evidence="6" type="ORF">Hs30E_02910</name>
</gene>
<keyword evidence="7" id="KW-1185">Reference proteome</keyword>
<evidence type="ECO:0000256" key="3">
    <source>
        <dbReference type="ARBA" id="ARBA00023067"/>
    </source>
</evidence>
<dbReference type="EMBL" id="BLLI01000004">
    <property type="protein sequence ID" value="GFH41740.1"/>
    <property type="molecule type" value="Genomic_DNA"/>
</dbReference>
<dbReference type="GO" id="GO:0003677">
    <property type="term" value="F:DNA binding"/>
    <property type="evidence" value="ECO:0007669"/>
    <property type="project" value="UniProtKB-KW"/>
</dbReference>
<dbReference type="PRINTS" id="PR01727">
    <property type="entry name" value="DNABINDINGHU"/>
</dbReference>
<dbReference type="PROSITE" id="PS00045">
    <property type="entry name" value="HISTONE_LIKE"/>
    <property type="match status" value="1"/>
</dbReference>
<comment type="caution">
    <text evidence="6">The sequence shown here is derived from an EMBL/GenBank/DDBJ whole genome shotgun (WGS) entry which is preliminary data.</text>
</comment>
<dbReference type="AlphaFoldDB" id="A0A6A0B8K5"/>
<dbReference type="GO" id="GO:0006270">
    <property type="term" value="P:DNA replication initiation"/>
    <property type="evidence" value="ECO:0007669"/>
    <property type="project" value="UniProtKB-ARBA"/>
</dbReference>
<reference evidence="6 7" key="1">
    <citation type="submission" date="2020-02" db="EMBL/GenBank/DDBJ databases">
        <title>Draft genome sequence of Lactococcus sp. Hs30E4-3.</title>
        <authorList>
            <person name="Noda S."/>
            <person name="Yuki M."/>
            <person name="Ohkuma M."/>
        </authorList>
    </citation>
    <scope>NUCLEOTIDE SEQUENCE [LARGE SCALE GENOMIC DNA]</scope>
    <source>
        <strain evidence="6 7">Hs30E4-3</strain>
    </source>
</reference>
<dbReference type="GO" id="GO:0030261">
    <property type="term" value="P:chromosome condensation"/>
    <property type="evidence" value="ECO:0007669"/>
    <property type="project" value="UniProtKB-KW"/>
</dbReference>
<dbReference type="GO" id="GO:0030527">
    <property type="term" value="F:structural constituent of chromatin"/>
    <property type="evidence" value="ECO:0007669"/>
    <property type="project" value="InterPro"/>
</dbReference>
<dbReference type="GO" id="GO:1990103">
    <property type="term" value="C:DnaA-HU complex"/>
    <property type="evidence" value="ECO:0007669"/>
    <property type="project" value="UniProtKB-ARBA"/>
</dbReference>
<dbReference type="SUPFAM" id="SSF47729">
    <property type="entry name" value="IHF-like DNA-binding proteins"/>
    <property type="match status" value="1"/>
</dbReference>
<dbReference type="InterPro" id="IPR010992">
    <property type="entry name" value="IHF-like_DNA-bd_dom_sf"/>
</dbReference>
<organism evidence="6 7">
    <name type="scientific">Pseudolactococcus hodotermopsidis</name>
    <dbReference type="NCBI Taxonomy" id="2709157"/>
    <lineage>
        <taxon>Bacteria</taxon>
        <taxon>Bacillati</taxon>
        <taxon>Bacillota</taxon>
        <taxon>Bacilli</taxon>
        <taxon>Lactobacillales</taxon>
        <taxon>Streptococcaceae</taxon>
        <taxon>Pseudolactococcus</taxon>
    </lineage>
</organism>
<comment type="similarity">
    <text evidence="1 5">Belongs to the bacterial histone-like protein family.</text>
</comment>
<evidence type="ECO:0000256" key="5">
    <source>
        <dbReference type="RuleBase" id="RU003939"/>
    </source>
</evidence>
<dbReference type="GO" id="GO:0005829">
    <property type="term" value="C:cytosol"/>
    <property type="evidence" value="ECO:0007669"/>
    <property type="project" value="TreeGrafter"/>
</dbReference>
<evidence type="ECO:0000256" key="1">
    <source>
        <dbReference type="ARBA" id="ARBA00010529"/>
    </source>
</evidence>
<dbReference type="InterPro" id="IPR000119">
    <property type="entry name" value="Hist_DNA-bd"/>
</dbReference>
<dbReference type="RefSeq" id="WP_172207451.1">
    <property type="nucleotide sequence ID" value="NZ_BLLI01000004.1"/>
</dbReference>
<evidence type="ECO:0000313" key="6">
    <source>
        <dbReference type="EMBL" id="GFH41740.1"/>
    </source>
</evidence>
<name>A0A6A0B8K5_9LACT</name>
<dbReference type="GO" id="GO:1990178">
    <property type="term" value="C:HU-DNA complex"/>
    <property type="evidence" value="ECO:0007669"/>
    <property type="project" value="UniProtKB-ARBA"/>
</dbReference>
<dbReference type="PANTHER" id="PTHR33175:SF3">
    <property type="entry name" value="DNA-BINDING PROTEIN HU-BETA"/>
    <property type="match status" value="1"/>
</dbReference>
<dbReference type="Proteomes" id="UP000480303">
    <property type="component" value="Unassembled WGS sequence"/>
</dbReference>
<dbReference type="Pfam" id="PF00216">
    <property type="entry name" value="Bac_DNA_binding"/>
    <property type="match status" value="1"/>
</dbReference>
<dbReference type="GO" id="GO:0010467">
    <property type="term" value="P:gene expression"/>
    <property type="evidence" value="ECO:0007669"/>
    <property type="project" value="UniProtKB-ARBA"/>
</dbReference>
<protein>
    <recommendedName>
        <fullName evidence="2">DNA-binding protein HU</fullName>
    </recommendedName>
</protein>
<dbReference type="CDD" id="cd13831">
    <property type="entry name" value="HU"/>
    <property type="match status" value="1"/>
</dbReference>
<keyword evidence="3" id="KW-0226">DNA condensation</keyword>
<proteinExistence type="inferred from homology"/>
<dbReference type="FunFam" id="4.10.520.10:FF:000001">
    <property type="entry name" value="DNA-binding protein HU"/>
    <property type="match status" value="1"/>
</dbReference>
<keyword evidence="4 6" id="KW-0238">DNA-binding</keyword>
<dbReference type="Gene3D" id="4.10.520.10">
    <property type="entry name" value="IHF-like DNA-binding proteins"/>
    <property type="match status" value="1"/>
</dbReference>
<accession>A0A6A0B8K5</accession>